<evidence type="ECO:0000313" key="2">
    <source>
        <dbReference type="EMBL" id="RQM30252.1"/>
    </source>
</evidence>
<dbReference type="EMBL" id="MZMZ02000900">
    <property type="protein sequence ID" value="RQM30252.1"/>
    <property type="molecule type" value="Genomic_DNA"/>
</dbReference>
<proteinExistence type="predicted"/>
<evidence type="ECO:0000313" key="3">
    <source>
        <dbReference type="Proteomes" id="UP000284702"/>
    </source>
</evidence>
<dbReference type="GeneID" id="20807752"/>
<dbReference type="VEuPathDB" id="FungiDB:H257_05756"/>
<dbReference type="OrthoDB" id="10645137at2759"/>
<sequence>MQHANDTRCVGLFASAQSFELHVLRMLLALEGMQLARVSFRRFDEFKDAMRVWYERERFERWTVGLGCIELCNDETLLEFIVAFV</sequence>
<organism evidence="1">
    <name type="scientific">Aphanomyces astaci</name>
    <name type="common">Crayfish plague agent</name>
    <dbReference type="NCBI Taxonomy" id="112090"/>
    <lineage>
        <taxon>Eukaryota</taxon>
        <taxon>Sar</taxon>
        <taxon>Stramenopiles</taxon>
        <taxon>Oomycota</taxon>
        <taxon>Saprolegniomycetes</taxon>
        <taxon>Saprolegniales</taxon>
        <taxon>Verrucalvaceae</taxon>
        <taxon>Aphanomyces</taxon>
    </lineage>
</organism>
<reference evidence="2 3" key="2">
    <citation type="submission" date="2018-07" db="EMBL/GenBank/DDBJ databases">
        <title>Annotation of Aphanomyces astaci genome assembly.</title>
        <authorList>
            <person name="Studholme D.J."/>
        </authorList>
    </citation>
    <scope>NUCLEOTIDE SEQUENCE [LARGE SCALE GENOMIC DNA]</scope>
    <source>
        <strain evidence="2">Pc</strain>
    </source>
</reference>
<protein>
    <submittedName>
        <fullName evidence="1">Uncharacterized protein</fullName>
    </submittedName>
</protein>
<evidence type="ECO:0000313" key="1">
    <source>
        <dbReference type="EMBL" id="ETV81169.1"/>
    </source>
</evidence>
<name>W4GQ92_APHAT</name>
<reference evidence="1" key="1">
    <citation type="submission" date="2013-12" db="EMBL/GenBank/DDBJ databases">
        <title>The Genome Sequence of Aphanomyces astaci APO3.</title>
        <authorList>
            <consortium name="The Broad Institute Genomics Platform"/>
            <person name="Russ C."/>
            <person name="Tyler B."/>
            <person name="van West P."/>
            <person name="Dieguez-Uribeondo J."/>
            <person name="Young S.K."/>
            <person name="Zeng Q."/>
            <person name="Gargeya S."/>
            <person name="Fitzgerald M."/>
            <person name="Abouelleil A."/>
            <person name="Alvarado L."/>
            <person name="Chapman S.B."/>
            <person name="Gainer-Dewar J."/>
            <person name="Goldberg J."/>
            <person name="Griggs A."/>
            <person name="Gujja S."/>
            <person name="Hansen M."/>
            <person name="Howarth C."/>
            <person name="Imamovic A."/>
            <person name="Ireland A."/>
            <person name="Larimer J."/>
            <person name="McCowan C."/>
            <person name="Murphy C."/>
            <person name="Pearson M."/>
            <person name="Poon T.W."/>
            <person name="Priest M."/>
            <person name="Roberts A."/>
            <person name="Saif S."/>
            <person name="Shea T."/>
            <person name="Sykes S."/>
            <person name="Wortman J."/>
            <person name="Nusbaum C."/>
            <person name="Birren B."/>
        </authorList>
    </citation>
    <scope>NUCLEOTIDE SEQUENCE [LARGE SCALE GENOMIC DNA]</scope>
    <source>
        <strain evidence="1">APO3</strain>
    </source>
</reference>
<keyword evidence="3" id="KW-1185">Reference proteome</keyword>
<dbReference type="AlphaFoldDB" id="W4GQ92"/>
<dbReference type="Proteomes" id="UP000284702">
    <property type="component" value="Unassembled WGS sequence"/>
</dbReference>
<gene>
    <name evidence="2" type="ORF">B5M09_013167</name>
    <name evidence="1" type="ORF">H257_05756</name>
</gene>
<dbReference type="EMBL" id="KI913124">
    <property type="protein sequence ID" value="ETV81169.1"/>
    <property type="molecule type" value="Genomic_DNA"/>
</dbReference>
<dbReference type="RefSeq" id="XP_009829027.1">
    <property type="nucleotide sequence ID" value="XM_009830725.1"/>
</dbReference>
<accession>W4GQ92</accession>